<evidence type="ECO:0000313" key="2">
    <source>
        <dbReference type="Proteomes" id="UP001055811"/>
    </source>
</evidence>
<evidence type="ECO:0000313" key="1">
    <source>
        <dbReference type="EMBL" id="KAI3710247.1"/>
    </source>
</evidence>
<proteinExistence type="predicted"/>
<keyword evidence="2" id="KW-1185">Reference proteome</keyword>
<reference evidence="2" key="1">
    <citation type="journal article" date="2022" name="Mol. Ecol. Resour.">
        <title>The genomes of chicory, endive, great burdock and yacon provide insights into Asteraceae palaeo-polyploidization history and plant inulin production.</title>
        <authorList>
            <person name="Fan W."/>
            <person name="Wang S."/>
            <person name="Wang H."/>
            <person name="Wang A."/>
            <person name="Jiang F."/>
            <person name="Liu H."/>
            <person name="Zhao H."/>
            <person name="Xu D."/>
            <person name="Zhang Y."/>
        </authorList>
    </citation>
    <scope>NUCLEOTIDE SEQUENCE [LARGE SCALE GENOMIC DNA]</scope>
    <source>
        <strain evidence="2">cv. Punajuju</strain>
    </source>
</reference>
<dbReference type="Proteomes" id="UP001055811">
    <property type="component" value="Linkage Group LG07"/>
</dbReference>
<protein>
    <submittedName>
        <fullName evidence="1">Uncharacterized protein</fullName>
    </submittedName>
</protein>
<gene>
    <name evidence="1" type="ORF">L2E82_40024</name>
</gene>
<accession>A0ACB9AK59</accession>
<comment type="caution">
    <text evidence="1">The sequence shown here is derived from an EMBL/GenBank/DDBJ whole genome shotgun (WGS) entry which is preliminary data.</text>
</comment>
<organism evidence="1 2">
    <name type="scientific">Cichorium intybus</name>
    <name type="common">Chicory</name>
    <dbReference type="NCBI Taxonomy" id="13427"/>
    <lineage>
        <taxon>Eukaryota</taxon>
        <taxon>Viridiplantae</taxon>
        <taxon>Streptophyta</taxon>
        <taxon>Embryophyta</taxon>
        <taxon>Tracheophyta</taxon>
        <taxon>Spermatophyta</taxon>
        <taxon>Magnoliopsida</taxon>
        <taxon>eudicotyledons</taxon>
        <taxon>Gunneridae</taxon>
        <taxon>Pentapetalae</taxon>
        <taxon>asterids</taxon>
        <taxon>campanulids</taxon>
        <taxon>Asterales</taxon>
        <taxon>Asteraceae</taxon>
        <taxon>Cichorioideae</taxon>
        <taxon>Cichorieae</taxon>
        <taxon>Cichoriinae</taxon>
        <taxon>Cichorium</taxon>
    </lineage>
</organism>
<sequence length="231" mass="25831">MTMATAVDEQQQQLKKGIAELYDESSGMWGNIWGEDMHPLRFLQSHLIHTYRTILALLSDHDCSSAAATQTAPAPPPFSPTSPPPANPAPLPAFLRSTLVELPNSQAEEISFQSYDDDLRLLFSLLNDVLQHEVGSNIMEKFEHTRTLSQDIMIRYNRMKGRPTLWLPGTDHAAIATQGLRGLTWVERSSQSEFGNGKKRAVIEALVKLHEKGLIFQGNASLPYCFFDQLP</sequence>
<name>A0ACB9AK59_CICIN</name>
<reference evidence="1 2" key="2">
    <citation type="journal article" date="2022" name="Mol. Ecol. Resour.">
        <title>The genomes of chicory, endive, great burdock and yacon provide insights into Asteraceae paleo-polyploidization history and plant inulin production.</title>
        <authorList>
            <person name="Fan W."/>
            <person name="Wang S."/>
            <person name="Wang H."/>
            <person name="Wang A."/>
            <person name="Jiang F."/>
            <person name="Liu H."/>
            <person name="Zhao H."/>
            <person name="Xu D."/>
            <person name="Zhang Y."/>
        </authorList>
    </citation>
    <scope>NUCLEOTIDE SEQUENCE [LARGE SCALE GENOMIC DNA]</scope>
    <source>
        <strain evidence="2">cv. Punajuju</strain>
        <tissue evidence="1">Leaves</tissue>
    </source>
</reference>
<dbReference type="EMBL" id="CM042015">
    <property type="protein sequence ID" value="KAI3710247.1"/>
    <property type="molecule type" value="Genomic_DNA"/>
</dbReference>